<comment type="function">
    <text evidence="6">Ligates lysine onto the cytidine present at position 34 of the AUA codon-specific tRNA(Ile) that contains the anticodon CAU, in an ATP-dependent manner. Cytidine is converted to lysidine, thus changing the amino acid specificity of the tRNA from methionine to isoleucine.</text>
</comment>
<evidence type="ECO:0000313" key="8">
    <source>
        <dbReference type="EMBL" id="BBB32587.1"/>
    </source>
</evidence>
<keyword evidence="1 6" id="KW-0436">Ligase</keyword>
<accession>A0A7R6PM20</accession>
<comment type="subcellular location">
    <subcellularLocation>
        <location evidence="6">Cytoplasm</location>
    </subcellularLocation>
</comment>
<evidence type="ECO:0000256" key="3">
    <source>
        <dbReference type="ARBA" id="ARBA00022741"/>
    </source>
</evidence>
<evidence type="ECO:0000256" key="6">
    <source>
        <dbReference type="HAMAP-Rule" id="MF_01161"/>
    </source>
</evidence>
<reference evidence="8 9" key="1">
    <citation type="journal article" date="2012" name="Extremophiles">
        <title>Thermotomaculum hydrothermale gen. nov., sp. nov., a novel heterotrophic thermophile within the phylum Acidobacteria from a deep-sea hydrothermal vent chimney in the Southern Okinawa Trough.</title>
        <authorList>
            <person name="Izumi H."/>
            <person name="Nunoura T."/>
            <person name="Miyazaki M."/>
            <person name="Mino S."/>
            <person name="Toki T."/>
            <person name="Takai K."/>
            <person name="Sako Y."/>
            <person name="Sawabe T."/>
            <person name="Nakagawa S."/>
        </authorList>
    </citation>
    <scope>NUCLEOTIDE SEQUENCE [LARGE SCALE GENOMIC DNA]</scope>
    <source>
        <strain evidence="8 9">AC55</strain>
    </source>
</reference>
<dbReference type="RefSeq" id="WP_201328940.1">
    <property type="nucleotide sequence ID" value="NZ_AP017470.1"/>
</dbReference>
<dbReference type="GO" id="GO:0032267">
    <property type="term" value="F:tRNA(Ile)-lysidine synthase activity"/>
    <property type="evidence" value="ECO:0007669"/>
    <property type="project" value="UniProtKB-EC"/>
</dbReference>
<evidence type="ECO:0000256" key="2">
    <source>
        <dbReference type="ARBA" id="ARBA00022694"/>
    </source>
</evidence>
<evidence type="ECO:0000256" key="5">
    <source>
        <dbReference type="ARBA" id="ARBA00048539"/>
    </source>
</evidence>
<dbReference type="Proteomes" id="UP000595564">
    <property type="component" value="Chromosome"/>
</dbReference>
<dbReference type="GO" id="GO:0005737">
    <property type="term" value="C:cytoplasm"/>
    <property type="evidence" value="ECO:0007669"/>
    <property type="project" value="UniProtKB-SubCell"/>
</dbReference>
<keyword evidence="6" id="KW-0963">Cytoplasm</keyword>
<comment type="catalytic activity">
    <reaction evidence="5 6">
        <text>cytidine(34) in tRNA(Ile2) + L-lysine + ATP = lysidine(34) in tRNA(Ile2) + AMP + diphosphate + H(+)</text>
        <dbReference type="Rhea" id="RHEA:43744"/>
        <dbReference type="Rhea" id="RHEA-COMP:10625"/>
        <dbReference type="Rhea" id="RHEA-COMP:10670"/>
        <dbReference type="ChEBI" id="CHEBI:15378"/>
        <dbReference type="ChEBI" id="CHEBI:30616"/>
        <dbReference type="ChEBI" id="CHEBI:32551"/>
        <dbReference type="ChEBI" id="CHEBI:33019"/>
        <dbReference type="ChEBI" id="CHEBI:82748"/>
        <dbReference type="ChEBI" id="CHEBI:83665"/>
        <dbReference type="ChEBI" id="CHEBI:456215"/>
        <dbReference type="EC" id="6.3.4.19"/>
    </reaction>
</comment>
<organism evidence="8 9">
    <name type="scientific">Thermotomaculum hydrothermale</name>
    <dbReference type="NCBI Taxonomy" id="981385"/>
    <lineage>
        <taxon>Bacteria</taxon>
        <taxon>Pseudomonadati</taxon>
        <taxon>Acidobacteriota</taxon>
        <taxon>Holophagae</taxon>
        <taxon>Thermotomaculales</taxon>
        <taxon>Thermotomaculaceae</taxon>
        <taxon>Thermotomaculum</taxon>
    </lineage>
</organism>
<proteinExistence type="inferred from homology"/>
<dbReference type="PANTHER" id="PTHR43033">
    <property type="entry name" value="TRNA(ILE)-LYSIDINE SYNTHASE-RELATED"/>
    <property type="match status" value="1"/>
</dbReference>
<dbReference type="InterPro" id="IPR014729">
    <property type="entry name" value="Rossmann-like_a/b/a_fold"/>
</dbReference>
<name>A0A7R6PM20_9BACT</name>
<dbReference type="SUPFAM" id="SSF52402">
    <property type="entry name" value="Adenine nucleotide alpha hydrolases-like"/>
    <property type="match status" value="1"/>
</dbReference>
<dbReference type="PANTHER" id="PTHR43033:SF1">
    <property type="entry name" value="TRNA(ILE)-LYSIDINE SYNTHASE-RELATED"/>
    <property type="match status" value="1"/>
</dbReference>
<dbReference type="Gene3D" id="3.40.50.620">
    <property type="entry name" value="HUPs"/>
    <property type="match status" value="1"/>
</dbReference>
<evidence type="ECO:0000259" key="7">
    <source>
        <dbReference type="Pfam" id="PF01171"/>
    </source>
</evidence>
<dbReference type="InterPro" id="IPR011063">
    <property type="entry name" value="TilS/TtcA_N"/>
</dbReference>
<dbReference type="EMBL" id="AP017470">
    <property type="protein sequence ID" value="BBB32587.1"/>
    <property type="molecule type" value="Genomic_DNA"/>
</dbReference>
<dbReference type="InterPro" id="IPR012795">
    <property type="entry name" value="tRNA_Ile_lys_synt_N"/>
</dbReference>
<comment type="similarity">
    <text evidence="6">Belongs to the tRNA(Ile)-lysidine synthase family.</text>
</comment>
<dbReference type="GO" id="GO:0005524">
    <property type="term" value="F:ATP binding"/>
    <property type="evidence" value="ECO:0007669"/>
    <property type="project" value="UniProtKB-UniRule"/>
</dbReference>
<dbReference type="EC" id="6.3.4.19" evidence="6"/>
<dbReference type="CDD" id="cd01992">
    <property type="entry name" value="TilS_N"/>
    <property type="match status" value="1"/>
</dbReference>
<gene>
    <name evidence="6 8" type="primary">tilS</name>
    <name evidence="8" type="ORF">TTHT_1048</name>
</gene>
<feature type="domain" description="tRNA(Ile)-lysidine/2-thiocytidine synthase N-terminal" evidence="7">
    <location>
        <begin position="29"/>
        <end position="207"/>
    </location>
</feature>
<dbReference type="GO" id="GO:0006400">
    <property type="term" value="P:tRNA modification"/>
    <property type="evidence" value="ECO:0007669"/>
    <property type="project" value="UniProtKB-UniRule"/>
</dbReference>
<protein>
    <recommendedName>
        <fullName evidence="6">tRNA(Ile)-lysidine synthase</fullName>
        <ecNumber evidence="6">6.3.4.19</ecNumber>
    </recommendedName>
    <alternativeName>
        <fullName evidence="6">tRNA(Ile)-2-lysyl-cytidine synthase</fullName>
    </alternativeName>
    <alternativeName>
        <fullName evidence="6">tRNA(Ile)-lysidine synthetase</fullName>
    </alternativeName>
</protein>
<evidence type="ECO:0000313" key="9">
    <source>
        <dbReference type="Proteomes" id="UP000595564"/>
    </source>
</evidence>
<dbReference type="AlphaFoldDB" id="A0A7R6PM20"/>
<feature type="binding site" evidence="6">
    <location>
        <begin position="34"/>
        <end position="39"/>
    </location>
    <ligand>
        <name>ATP</name>
        <dbReference type="ChEBI" id="CHEBI:30616"/>
    </ligand>
</feature>
<keyword evidence="2 6" id="KW-0819">tRNA processing</keyword>
<keyword evidence="4 6" id="KW-0067">ATP-binding</keyword>
<dbReference type="NCBIfam" id="TIGR02432">
    <property type="entry name" value="lysidine_TilS_N"/>
    <property type="match status" value="1"/>
</dbReference>
<dbReference type="InterPro" id="IPR012094">
    <property type="entry name" value="tRNA_Ile_lys_synt"/>
</dbReference>
<keyword evidence="9" id="KW-1185">Reference proteome</keyword>
<comment type="domain">
    <text evidence="6">The N-terminal region contains the highly conserved SGGXDS motif, predicted to be a P-loop motif involved in ATP binding.</text>
</comment>
<keyword evidence="3 6" id="KW-0547">Nucleotide-binding</keyword>
<sequence length="464" mass="54018">MKDFYSDKVFLQVRDVILQKNLIKNGDRLIAAVSGGADSIFMLYCLLALKNELNFELSVCHFNHKLREEAEDEEVFVENLAKKFSLNFYSDKGDVKNYAEKNGISIEMAARKLRYEFFESLIKEGKGNLIALAHNLTDSIETFFLNIDRGTGIRGLKGISYKNNFFIRPILSISGEEIRKTLENYGIEYKIDLSNFSENYKRNKVRKFLIKDLSLVFGKDFGKRFEVLFENIENSLKAQSFFIENFLKHNYFLDKYGVRVKLDLLTNIPEYAFYEAMLFLFEKVMGSTYRANRKLLRDLYEFAKQKKSSKRSLFPDKSLYAVKTKNYFYLVKNDFFYNFSFKVKGEGSVSLLLGYEFVFEKAGSFDLSKKNEYVLLNKSLLNSSLKIERIDFEKDFLIFMGKEIKNLNKFLKKKGLSDFGRKTIFVLKDNSEILFVPGIAVSDRLKITGQKGNLIKVYMKDCLG</sequence>
<evidence type="ECO:0000256" key="1">
    <source>
        <dbReference type="ARBA" id="ARBA00022598"/>
    </source>
</evidence>
<dbReference type="KEGG" id="thyd:TTHT_1048"/>
<dbReference type="Pfam" id="PF01171">
    <property type="entry name" value="ATP_bind_3"/>
    <property type="match status" value="1"/>
</dbReference>
<evidence type="ECO:0000256" key="4">
    <source>
        <dbReference type="ARBA" id="ARBA00022840"/>
    </source>
</evidence>
<dbReference type="HAMAP" id="MF_01161">
    <property type="entry name" value="tRNA_Ile_lys_synt"/>
    <property type="match status" value="1"/>
</dbReference>